<dbReference type="EMBL" id="KL367475">
    <property type="protein sequence ID" value="KFD73008.1"/>
    <property type="molecule type" value="Genomic_DNA"/>
</dbReference>
<dbReference type="AlphaFoldDB" id="A0A085NU62"/>
<proteinExistence type="predicted"/>
<dbReference type="Proteomes" id="UP000030758">
    <property type="component" value="Unassembled WGS sequence"/>
</dbReference>
<protein>
    <submittedName>
        <fullName evidence="1">Uncharacterized protein</fullName>
    </submittedName>
</protein>
<sequence>MQAFYRVHVQSIRDVFRQSVNSVLPVETFMVMSPMTPQTYSGDTYVAVFSARAQQDSRQGAMTKALDSSSIRVGYVVLPWSKPKPRYKESIVSKHTESEFFNTPLESISSDSDHQFLRSLTLALLN</sequence>
<name>A0A085NU62_9BILA</name>
<gene>
    <name evidence="1" type="ORF">M514_00140</name>
</gene>
<organism evidence="1">
    <name type="scientific">Trichuris suis</name>
    <name type="common">pig whipworm</name>
    <dbReference type="NCBI Taxonomy" id="68888"/>
    <lineage>
        <taxon>Eukaryota</taxon>
        <taxon>Metazoa</taxon>
        <taxon>Ecdysozoa</taxon>
        <taxon>Nematoda</taxon>
        <taxon>Enoplea</taxon>
        <taxon>Dorylaimia</taxon>
        <taxon>Trichinellida</taxon>
        <taxon>Trichuridae</taxon>
        <taxon>Trichuris</taxon>
    </lineage>
</organism>
<reference evidence="1" key="1">
    <citation type="journal article" date="2014" name="Nat. Genet.">
        <title>Genome and transcriptome of the porcine whipworm Trichuris suis.</title>
        <authorList>
            <person name="Jex A.R."/>
            <person name="Nejsum P."/>
            <person name="Schwarz E.M."/>
            <person name="Hu L."/>
            <person name="Young N.D."/>
            <person name="Hall R.S."/>
            <person name="Korhonen P.K."/>
            <person name="Liao S."/>
            <person name="Thamsborg S."/>
            <person name="Xia J."/>
            <person name="Xu P."/>
            <person name="Wang S."/>
            <person name="Scheerlinck J.P."/>
            <person name="Hofmann A."/>
            <person name="Sternberg P.W."/>
            <person name="Wang J."/>
            <person name="Gasser R.B."/>
        </authorList>
    </citation>
    <scope>NUCLEOTIDE SEQUENCE [LARGE SCALE GENOMIC DNA]</scope>
    <source>
        <strain evidence="1">DCEP-RM93F</strain>
    </source>
</reference>
<accession>A0A085NU62</accession>
<evidence type="ECO:0000313" key="1">
    <source>
        <dbReference type="EMBL" id="KFD73008.1"/>
    </source>
</evidence>